<dbReference type="OrthoDB" id="23935at10239"/>
<keyword evidence="2" id="KW-1185">Reference proteome</keyword>
<proteinExistence type="predicted"/>
<sequence>MFNANRGPTGEWFNLVVPILQKLVGSNLIINVKANLNPRDTTHSILGNFHTDVTYQNAKTAIFYCNTNNGYTEFDDGTVVQSVANRLVIFDADQMHVGYSCTDEKKRVLLNFNYITTHA</sequence>
<accession>A0A1D8KTB3</accession>
<dbReference type="Proteomes" id="UP000202081">
    <property type="component" value="Segment"/>
</dbReference>
<reference evidence="1 2" key="1">
    <citation type="journal article" date="2016" name="Virology">
        <title>The genomic content and context of auxiliary metabolic genes in marine cyanomyoviruses.</title>
        <authorList>
            <person name="Crummett L.T."/>
            <person name="Puxty R.J."/>
            <person name="Weihe C."/>
            <person name="Marston M.F."/>
            <person name="Martiny J.B."/>
        </authorList>
    </citation>
    <scope>NUCLEOTIDE SEQUENCE [LARGE SCALE GENOMIC DNA]</scope>
    <source>
        <strain evidence="1">0810PA29</strain>
    </source>
</reference>
<name>A0A1D8KTB3_9CAUD</name>
<organism evidence="1 2">
    <name type="scientific">Synechococcus phage S-WAM2</name>
    <dbReference type="NCBI Taxonomy" id="1815522"/>
    <lineage>
        <taxon>Viruses</taxon>
        <taxon>Duplodnaviria</taxon>
        <taxon>Heunggongvirae</taxon>
        <taxon>Uroviricota</taxon>
        <taxon>Caudoviricetes</taxon>
        <taxon>Pantevenvirales</taxon>
        <taxon>Kyanoviridae</taxon>
        <taxon>Cymopoleiavirus</taxon>
        <taxon>Cymopoleiavirus swam2</taxon>
    </lineage>
</organism>
<dbReference type="GeneID" id="30309237"/>
<evidence type="ECO:0008006" key="3">
    <source>
        <dbReference type="Google" id="ProtNLM"/>
    </source>
</evidence>
<gene>
    <name evidence="1" type="ORF">P29B0810_164</name>
</gene>
<dbReference type="RefSeq" id="YP_009324327.1">
    <property type="nucleotide sequence ID" value="NC_031935.1"/>
</dbReference>
<evidence type="ECO:0000313" key="2">
    <source>
        <dbReference type="Proteomes" id="UP000202081"/>
    </source>
</evidence>
<protein>
    <recommendedName>
        <fullName evidence="3">DNA endonuclease V</fullName>
    </recommendedName>
</protein>
<dbReference type="EMBL" id="KU686211">
    <property type="protein sequence ID" value="AOV61859.1"/>
    <property type="molecule type" value="Genomic_DNA"/>
</dbReference>
<evidence type="ECO:0000313" key="1">
    <source>
        <dbReference type="EMBL" id="AOV61859.1"/>
    </source>
</evidence>
<dbReference type="KEGG" id="vg:30309237"/>